<keyword evidence="3" id="KW-1185">Reference proteome</keyword>
<keyword evidence="1" id="KW-0732">Signal</keyword>
<dbReference type="EMBL" id="JARK01001435">
    <property type="protein sequence ID" value="EYC02508.1"/>
    <property type="molecule type" value="Genomic_DNA"/>
</dbReference>
<evidence type="ECO:0000256" key="1">
    <source>
        <dbReference type="SAM" id="SignalP"/>
    </source>
</evidence>
<comment type="caution">
    <text evidence="2">The sequence shown here is derived from an EMBL/GenBank/DDBJ whole genome shotgun (WGS) entry which is preliminary data.</text>
</comment>
<feature type="chain" id="PRO_5001487693" evidence="1">
    <location>
        <begin position="31"/>
        <end position="68"/>
    </location>
</feature>
<organism evidence="2 3">
    <name type="scientific">Ancylostoma ceylanicum</name>
    <dbReference type="NCBI Taxonomy" id="53326"/>
    <lineage>
        <taxon>Eukaryota</taxon>
        <taxon>Metazoa</taxon>
        <taxon>Ecdysozoa</taxon>
        <taxon>Nematoda</taxon>
        <taxon>Chromadorea</taxon>
        <taxon>Rhabditida</taxon>
        <taxon>Rhabditina</taxon>
        <taxon>Rhabditomorpha</taxon>
        <taxon>Strongyloidea</taxon>
        <taxon>Ancylostomatidae</taxon>
        <taxon>Ancylostomatinae</taxon>
        <taxon>Ancylostoma</taxon>
    </lineage>
</organism>
<protein>
    <submittedName>
        <fullName evidence="2">Uncharacterized protein</fullName>
    </submittedName>
</protein>
<evidence type="ECO:0000313" key="2">
    <source>
        <dbReference type="EMBL" id="EYC02508.1"/>
    </source>
</evidence>
<gene>
    <name evidence="2" type="primary">Acey_s0099.g3155</name>
    <name evidence="2" type="ORF">Y032_0099g3155</name>
</gene>
<evidence type="ECO:0000313" key="3">
    <source>
        <dbReference type="Proteomes" id="UP000024635"/>
    </source>
</evidence>
<accession>A0A016TIW2</accession>
<name>A0A016TIW2_9BILA</name>
<proteinExistence type="predicted"/>
<sequence length="68" mass="7463">MACSRSQQDPAWRTCIVRLALAVALRSTKGEPMDGFKVCIQFDNNQINDDGQTGSAFPLLSSCFSDIH</sequence>
<dbReference type="Proteomes" id="UP000024635">
    <property type="component" value="Unassembled WGS sequence"/>
</dbReference>
<feature type="signal peptide" evidence="1">
    <location>
        <begin position="1"/>
        <end position="30"/>
    </location>
</feature>
<dbReference type="AlphaFoldDB" id="A0A016TIW2"/>
<reference evidence="3" key="1">
    <citation type="journal article" date="2015" name="Nat. Genet.">
        <title>The genome and transcriptome of the zoonotic hookworm Ancylostoma ceylanicum identify infection-specific gene families.</title>
        <authorList>
            <person name="Schwarz E.M."/>
            <person name="Hu Y."/>
            <person name="Antoshechkin I."/>
            <person name="Miller M.M."/>
            <person name="Sternberg P.W."/>
            <person name="Aroian R.V."/>
        </authorList>
    </citation>
    <scope>NUCLEOTIDE SEQUENCE</scope>
    <source>
        <strain evidence="3">HY135</strain>
    </source>
</reference>